<organism evidence="2">
    <name type="scientific">viral metagenome</name>
    <dbReference type="NCBI Taxonomy" id="1070528"/>
    <lineage>
        <taxon>unclassified sequences</taxon>
        <taxon>metagenomes</taxon>
        <taxon>organismal metagenomes</taxon>
    </lineage>
</organism>
<name>A0A6C0AVP6_9ZZZZ</name>
<dbReference type="PANTHER" id="PTHR46496:SF4">
    <property type="entry name" value="ZEAXANTHIN EPOXIDASE"/>
    <property type="match status" value="1"/>
</dbReference>
<dbReference type="EMBL" id="MN738760">
    <property type="protein sequence ID" value="QHS83533.1"/>
    <property type="molecule type" value="Genomic_DNA"/>
</dbReference>
<evidence type="ECO:0000259" key="1">
    <source>
        <dbReference type="Pfam" id="PF01494"/>
    </source>
</evidence>
<feature type="domain" description="FAD-binding" evidence="1">
    <location>
        <begin position="360"/>
        <end position="422"/>
    </location>
</feature>
<accession>A0A6C0AVP6</accession>
<evidence type="ECO:0000313" key="2">
    <source>
        <dbReference type="EMBL" id="QHS83533.1"/>
    </source>
</evidence>
<feature type="domain" description="FAD-binding" evidence="1">
    <location>
        <begin position="47"/>
        <end position="89"/>
    </location>
</feature>
<dbReference type="Pfam" id="PF01494">
    <property type="entry name" value="FAD_binding_3"/>
    <property type="match status" value="2"/>
</dbReference>
<dbReference type="AlphaFoldDB" id="A0A6C0AVP6"/>
<dbReference type="PANTHER" id="PTHR46496">
    <property type="match status" value="1"/>
</dbReference>
<dbReference type="InterPro" id="IPR036188">
    <property type="entry name" value="FAD/NAD-bd_sf"/>
</dbReference>
<reference evidence="2" key="1">
    <citation type="journal article" date="2020" name="Nature">
        <title>Giant virus diversity and host interactions through global metagenomics.</title>
        <authorList>
            <person name="Schulz F."/>
            <person name="Roux S."/>
            <person name="Paez-Espino D."/>
            <person name="Jungbluth S."/>
            <person name="Walsh D.A."/>
            <person name="Denef V.J."/>
            <person name="McMahon K.D."/>
            <person name="Konstantinidis K.T."/>
            <person name="Eloe-Fadrosh E.A."/>
            <person name="Kyrpides N.C."/>
            <person name="Woyke T."/>
        </authorList>
    </citation>
    <scope>NUCLEOTIDE SEQUENCE</scope>
    <source>
        <strain evidence="2">GVMAG-S-ERX555961-36</strain>
    </source>
</reference>
<dbReference type="SUPFAM" id="SSF51905">
    <property type="entry name" value="FAD/NAD(P)-binding domain"/>
    <property type="match status" value="1"/>
</dbReference>
<dbReference type="PRINTS" id="PR00420">
    <property type="entry name" value="RNGMNOXGNASE"/>
</dbReference>
<dbReference type="InterPro" id="IPR002938">
    <property type="entry name" value="FAD-bd"/>
</dbReference>
<sequence>MNILKFLFPLNIYLFYRFELFNYIYQLISRSCLNDVMTSSIQIEPQTSVLIAGGGLSGLALALALKSSGIEDVLVVERAKALRSKSQGAVRLTGKGLESLGTIYPSLPNTLLSIGAHRNTAFIRKEALSNGTVTFDYMDDPHNGAGVAIAWADIQNTLANAIREVSNDESWLRCGSGIKSYKEKADMVEVKLDDGSIITTSLLVGGDGTFSTVRRQIKSPWFDKPRSYSQTNWNSIIPKNSLPKEYRVPEKTLIGIQYILSGAYSTFFNSDIGQNRTFWQLRITDEKIAKAVDSTGRGGPGLVGVKRRILEIIDEASKDTPSADFGELIALVTATDNNIIFERRIIDRKPLKRWSSPRRRIVLMGDAAHAMHPAPGQGANTAFADVVSLATSLKKGDLKNPANSIKEYEQDRIIVANKIQERSRIWGLNQVVGKVPQIYQKV</sequence>
<dbReference type="Gene3D" id="3.50.50.60">
    <property type="entry name" value="FAD/NAD(P)-binding domain"/>
    <property type="match status" value="1"/>
</dbReference>
<protein>
    <recommendedName>
        <fullName evidence="1">FAD-binding domain-containing protein</fullName>
    </recommendedName>
</protein>
<proteinExistence type="predicted"/>
<dbReference type="GO" id="GO:0071949">
    <property type="term" value="F:FAD binding"/>
    <property type="evidence" value="ECO:0007669"/>
    <property type="project" value="InterPro"/>
</dbReference>